<sequence>MTKVNASLKQLTERKFWQSHVRFPFRFKPQRGVRGICLNRWTSWDFSPNRPDPACEVSANYPKRPCAASPKGPKADDPPISLRRDPLEVRYPLEHTPVACF</sequence>
<dbReference type="Proteomes" id="UP000015351">
    <property type="component" value="Unassembled WGS sequence"/>
</dbReference>
<dbReference type="STRING" id="1123360.thalar_01684"/>
<gene>
    <name evidence="1" type="ORF">thalar_01684</name>
</gene>
<proteinExistence type="predicted"/>
<comment type="caution">
    <text evidence="1">The sequence shown here is derived from an EMBL/GenBank/DDBJ whole genome shotgun (WGS) entry which is preliminary data.</text>
</comment>
<protein>
    <submittedName>
        <fullName evidence="1">Uncharacterized protein</fullName>
    </submittedName>
</protein>
<name>S9S2A3_9RHOB</name>
<accession>S9S2A3</accession>
<keyword evidence="2" id="KW-1185">Reference proteome</keyword>
<reference evidence="2" key="1">
    <citation type="journal article" date="2013" name="Stand. Genomic Sci.">
        <title>Genome sequence of the Litoreibacter arenae type strain (DSM 19593(T)), a member of the Roseobacter clade isolated from sea sand.</title>
        <authorList>
            <person name="Riedel T."/>
            <person name="Fiebig A."/>
            <person name="Petersen J."/>
            <person name="Gronow S."/>
            <person name="Kyrpides N.C."/>
            <person name="Goker M."/>
            <person name="Klenk H.P."/>
        </authorList>
    </citation>
    <scope>NUCLEOTIDE SEQUENCE [LARGE SCALE GENOMIC DNA]</scope>
    <source>
        <strain evidence="2">DSM 19593</strain>
    </source>
</reference>
<evidence type="ECO:0000313" key="1">
    <source>
        <dbReference type="EMBL" id="EPX80344.1"/>
    </source>
</evidence>
<dbReference type="EMBL" id="AONI01000009">
    <property type="protein sequence ID" value="EPX80344.1"/>
    <property type="molecule type" value="Genomic_DNA"/>
</dbReference>
<evidence type="ECO:0000313" key="2">
    <source>
        <dbReference type="Proteomes" id="UP000015351"/>
    </source>
</evidence>
<dbReference type="HOGENOM" id="CLU_2288074_0_0_5"/>
<organism evidence="1 2">
    <name type="scientific">Litoreibacter arenae DSM 19593</name>
    <dbReference type="NCBI Taxonomy" id="1123360"/>
    <lineage>
        <taxon>Bacteria</taxon>
        <taxon>Pseudomonadati</taxon>
        <taxon>Pseudomonadota</taxon>
        <taxon>Alphaproteobacteria</taxon>
        <taxon>Rhodobacterales</taxon>
        <taxon>Roseobacteraceae</taxon>
        <taxon>Litoreibacter</taxon>
    </lineage>
</organism>
<dbReference type="AlphaFoldDB" id="S9S2A3"/>